<dbReference type="InterPro" id="IPR001723">
    <property type="entry name" value="Nuclear_hrmn_rcpt"/>
</dbReference>
<keyword evidence="7" id="KW-0675">Receptor</keyword>
<evidence type="ECO:0000256" key="3">
    <source>
        <dbReference type="ARBA" id="ARBA00022833"/>
    </source>
</evidence>
<keyword evidence="1" id="KW-0479">Metal-binding</keyword>
<dbReference type="PANTHER" id="PTHR24082:SF283">
    <property type="entry name" value="NUCLEAR HORMONE RECEPTOR HR96"/>
    <property type="match status" value="1"/>
</dbReference>
<dbReference type="InterPro" id="IPR050234">
    <property type="entry name" value="Nuclear_hormone_rcpt_NR1"/>
</dbReference>
<dbReference type="GO" id="GO:0004879">
    <property type="term" value="F:nuclear receptor activity"/>
    <property type="evidence" value="ECO:0007669"/>
    <property type="project" value="TreeGrafter"/>
</dbReference>
<dbReference type="PRINTS" id="PR00398">
    <property type="entry name" value="STRDHORMONER"/>
</dbReference>
<dbReference type="OrthoDB" id="6352325at2759"/>
<dbReference type="GO" id="GO:0000122">
    <property type="term" value="P:negative regulation of transcription by RNA polymerase II"/>
    <property type="evidence" value="ECO:0007669"/>
    <property type="project" value="TreeGrafter"/>
</dbReference>
<dbReference type="Pfam" id="PF00104">
    <property type="entry name" value="Hormone_recep"/>
    <property type="match status" value="1"/>
</dbReference>
<evidence type="ECO:0000313" key="9">
    <source>
        <dbReference type="Proteomes" id="UP000515146"/>
    </source>
</evidence>
<sequence length="202" mass="24379">MSMKKLIITVKNVPSFRQLCQEDQIQLLKNSAIEIKWIINLRFFDESRKSCLLPNPNLEERNSFIVFDNDYLQQTYGNEIIGRLKNFFNSFRYDWRNDDSILNLLSMMILFYPERSNLINRHYIQQQFQTFSHLLRKYLQVKYSSICEGRSIYLKLLTGIQEIRYLNEQCLEFILKMDMKFVGPLTMELYELKLKKKKLLNS</sequence>
<protein>
    <submittedName>
        <fullName evidence="10">Nuclear hormone receptor HR96-like</fullName>
    </submittedName>
</protein>
<proteinExistence type="predicted"/>
<keyword evidence="4" id="KW-0805">Transcription regulation</keyword>
<evidence type="ECO:0000256" key="2">
    <source>
        <dbReference type="ARBA" id="ARBA00022771"/>
    </source>
</evidence>
<dbReference type="PANTHER" id="PTHR24082">
    <property type="entry name" value="NUCLEAR HORMONE RECEPTOR"/>
    <property type="match status" value="1"/>
</dbReference>
<dbReference type="GO" id="GO:0045944">
    <property type="term" value="P:positive regulation of transcription by RNA polymerase II"/>
    <property type="evidence" value="ECO:0007669"/>
    <property type="project" value="TreeGrafter"/>
</dbReference>
<keyword evidence="9" id="KW-1185">Reference proteome</keyword>
<dbReference type="GO" id="GO:0008270">
    <property type="term" value="F:zinc ion binding"/>
    <property type="evidence" value="ECO:0007669"/>
    <property type="project" value="UniProtKB-KW"/>
</dbReference>
<dbReference type="PROSITE" id="PS51843">
    <property type="entry name" value="NR_LBD"/>
    <property type="match status" value="1"/>
</dbReference>
<name>A0A6P6XQR0_DERPT</name>
<dbReference type="Proteomes" id="UP000515146">
    <property type="component" value="Unplaced"/>
</dbReference>
<organism evidence="9 10">
    <name type="scientific">Dermatophagoides pteronyssinus</name>
    <name type="common">European house dust mite</name>
    <dbReference type="NCBI Taxonomy" id="6956"/>
    <lineage>
        <taxon>Eukaryota</taxon>
        <taxon>Metazoa</taxon>
        <taxon>Ecdysozoa</taxon>
        <taxon>Arthropoda</taxon>
        <taxon>Chelicerata</taxon>
        <taxon>Arachnida</taxon>
        <taxon>Acari</taxon>
        <taxon>Acariformes</taxon>
        <taxon>Sarcoptiformes</taxon>
        <taxon>Astigmata</taxon>
        <taxon>Psoroptidia</taxon>
        <taxon>Analgoidea</taxon>
        <taxon>Pyroglyphidae</taxon>
        <taxon>Dermatophagoidinae</taxon>
        <taxon>Dermatophagoides</taxon>
    </lineage>
</organism>
<dbReference type="SUPFAM" id="SSF48508">
    <property type="entry name" value="Nuclear receptor ligand-binding domain"/>
    <property type="match status" value="1"/>
</dbReference>
<evidence type="ECO:0000256" key="7">
    <source>
        <dbReference type="ARBA" id="ARBA00023170"/>
    </source>
</evidence>
<dbReference type="RefSeq" id="XP_027195827.1">
    <property type="nucleotide sequence ID" value="XM_027340026.1"/>
</dbReference>
<dbReference type="SMART" id="SM00430">
    <property type="entry name" value="HOLI"/>
    <property type="match status" value="1"/>
</dbReference>
<gene>
    <name evidence="10" type="primary">LOC113790365</name>
</gene>
<feature type="domain" description="NR LBD" evidence="8">
    <location>
        <begin position="1"/>
        <end position="196"/>
    </location>
</feature>
<evidence type="ECO:0000256" key="1">
    <source>
        <dbReference type="ARBA" id="ARBA00022723"/>
    </source>
</evidence>
<dbReference type="InParanoid" id="A0A6P6XQR0"/>
<evidence type="ECO:0000256" key="4">
    <source>
        <dbReference type="ARBA" id="ARBA00023015"/>
    </source>
</evidence>
<dbReference type="OMA" id="YSSICEG"/>
<dbReference type="AlphaFoldDB" id="A0A6P6XQR0"/>
<dbReference type="InterPro" id="IPR035500">
    <property type="entry name" value="NHR-like_dom_sf"/>
</dbReference>
<keyword evidence="2" id="KW-0863">Zinc-finger</keyword>
<dbReference type="GO" id="GO:0030154">
    <property type="term" value="P:cell differentiation"/>
    <property type="evidence" value="ECO:0007669"/>
    <property type="project" value="TreeGrafter"/>
</dbReference>
<dbReference type="Gene3D" id="1.10.565.10">
    <property type="entry name" value="Retinoid X Receptor"/>
    <property type="match status" value="1"/>
</dbReference>
<evidence type="ECO:0000259" key="8">
    <source>
        <dbReference type="PROSITE" id="PS51843"/>
    </source>
</evidence>
<dbReference type="KEGG" id="dpte:113790365"/>
<accession>A0A6P6XQR0</accession>
<keyword evidence="6" id="KW-0804">Transcription</keyword>
<keyword evidence="3" id="KW-0862">Zinc</keyword>
<dbReference type="InterPro" id="IPR000536">
    <property type="entry name" value="Nucl_hrmn_rcpt_lig-bd"/>
</dbReference>
<evidence type="ECO:0000256" key="6">
    <source>
        <dbReference type="ARBA" id="ARBA00023163"/>
    </source>
</evidence>
<reference evidence="10" key="1">
    <citation type="submission" date="2025-08" db="UniProtKB">
        <authorList>
            <consortium name="RefSeq"/>
        </authorList>
    </citation>
    <scope>IDENTIFICATION</scope>
    <source>
        <strain evidence="10">Airmid</strain>
    </source>
</reference>
<evidence type="ECO:0000313" key="10">
    <source>
        <dbReference type="RefSeq" id="XP_027195827.1"/>
    </source>
</evidence>
<evidence type="ECO:0000256" key="5">
    <source>
        <dbReference type="ARBA" id="ARBA00023125"/>
    </source>
</evidence>
<keyword evidence="5" id="KW-0238">DNA-binding</keyword>
<dbReference type="GO" id="GO:0000978">
    <property type="term" value="F:RNA polymerase II cis-regulatory region sequence-specific DNA binding"/>
    <property type="evidence" value="ECO:0007669"/>
    <property type="project" value="TreeGrafter"/>
</dbReference>